<dbReference type="WBParaSite" id="Csp11.Scaffold442.g1212.t1">
    <property type="protein sequence ID" value="Csp11.Scaffold442.g1212.t1"/>
    <property type="gene ID" value="Csp11.Scaffold442.g1212"/>
</dbReference>
<evidence type="ECO:0000256" key="2">
    <source>
        <dbReference type="SAM" id="Phobius"/>
    </source>
</evidence>
<feature type="region of interest" description="Disordered" evidence="1">
    <location>
        <begin position="206"/>
        <end position="250"/>
    </location>
</feature>
<dbReference type="eggNOG" id="ENOG502RW6P">
    <property type="taxonomic scope" value="Eukaryota"/>
</dbReference>
<keyword evidence="3" id="KW-0732">Signal</keyword>
<dbReference type="Proteomes" id="UP000095282">
    <property type="component" value="Unplaced"/>
</dbReference>
<reference evidence="5" key="1">
    <citation type="submission" date="2016-11" db="UniProtKB">
        <authorList>
            <consortium name="WormBaseParasite"/>
        </authorList>
    </citation>
    <scope>IDENTIFICATION</scope>
</reference>
<evidence type="ECO:0000313" key="5">
    <source>
        <dbReference type="WBParaSite" id="Csp11.Scaffold442.g1212.t1"/>
    </source>
</evidence>
<feature type="signal peptide" evidence="3">
    <location>
        <begin position="1"/>
        <end position="19"/>
    </location>
</feature>
<protein>
    <submittedName>
        <fullName evidence="5">Uncharacterized protein</fullName>
    </submittedName>
</protein>
<organism evidence="4 5">
    <name type="scientific">Caenorhabditis tropicalis</name>
    <dbReference type="NCBI Taxonomy" id="1561998"/>
    <lineage>
        <taxon>Eukaryota</taxon>
        <taxon>Metazoa</taxon>
        <taxon>Ecdysozoa</taxon>
        <taxon>Nematoda</taxon>
        <taxon>Chromadorea</taxon>
        <taxon>Rhabditida</taxon>
        <taxon>Rhabditina</taxon>
        <taxon>Rhabditomorpha</taxon>
        <taxon>Rhabditoidea</taxon>
        <taxon>Rhabditidae</taxon>
        <taxon>Peloderinae</taxon>
        <taxon>Caenorhabditis</taxon>
    </lineage>
</organism>
<feature type="compositionally biased region" description="Basic and acidic residues" evidence="1">
    <location>
        <begin position="231"/>
        <end position="243"/>
    </location>
</feature>
<sequence>MLTFILLLLVLVTAQQGYARPITSLPGPVISETTYEFSFNDTFFVTARLAEILDNVQEQELNLTVIQNCTAPATFKFGKCDVLYYQSKEDQTNFTFLFDDKGMAFLKKETERPCNGGWNPDGIIHFVVLTKEPNHCKLIFKLTGLELNFNEYSRVNSSIEQLVFYQHTPPVLIDDKDSSYVWIFSLIAVFVVVFVSILVGKCLNSDSLGDDKEDEEPKSNEDTATPDEVELESRKSSVVRQDDSSDEGSL</sequence>
<proteinExistence type="predicted"/>
<evidence type="ECO:0000256" key="3">
    <source>
        <dbReference type="SAM" id="SignalP"/>
    </source>
</evidence>
<keyword evidence="2" id="KW-0812">Transmembrane</keyword>
<keyword evidence="4" id="KW-1185">Reference proteome</keyword>
<evidence type="ECO:0000256" key="1">
    <source>
        <dbReference type="SAM" id="MobiDB-lite"/>
    </source>
</evidence>
<feature type="chain" id="PRO_5009306885" evidence="3">
    <location>
        <begin position="20"/>
        <end position="250"/>
    </location>
</feature>
<keyword evidence="2" id="KW-0472">Membrane</keyword>
<feature type="transmembrane region" description="Helical" evidence="2">
    <location>
        <begin position="180"/>
        <end position="199"/>
    </location>
</feature>
<accession>A0A1I7T0E6</accession>
<evidence type="ECO:0000313" key="4">
    <source>
        <dbReference type="Proteomes" id="UP000095282"/>
    </source>
</evidence>
<keyword evidence="2" id="KW-1133">Transmembrane helix</keyword>
<dbReference type="AlphaFoldDB" id="A0A1I7T0E6"/>
<name>A0A1I7T0E6_9PELO</name>